<dbReference type="AlphaFoldDB" id="A0A5B9Q1K5"/>
<name>A0A5B9Q1K5_9BACT</name>
<protein>
    <recommendedName>
        <fullName evidence="4">4Fe-4S ferredoxin-type domain-containing protein</fullName>
    </recommendedName>
</protein>
<dbReference type="EMBL" id="CP042913">
    <property type="protein sequence ID" value="QEG32834.1"/>
    <property type="molecule type" value="Genomic_DNA"/>
</dbReference>
<keyword evidence="3" id="KW-1185">Reference proteome</keyword>
<feature type="chain" id="PRO_5022704197" description="4Fe-4S ferredoxin-type domain-containing protein" evidence="1">
    <location>
        <begin position="30"/>
        <end position="157"/>
    </location>
</feature>
<evidence type="ECO:0000313" key="2">
    <source>
        <dbReference type="EMBL" id="QEG32834.1"/>
    </source>
</evidence>
<reference evidence="2 3" key="1">
    <citation type="submission" date="2019-08" db="EMBL/GenBank/DDBJ databases">
        <title>Deep-cultivation of Planctomycetes and their phenomic and genomic characterization uncovers novel biology.</title>
        <authorList>
            <person name="Wiegand S."/>
            <person name="Jogler M."/>
            <person name="Boedeker C."/>
            <person name="Pinto D."/>
            <person name="Vollmers J."/>
            <person name="Rivas-Marin E."/>
            <person name="Kohn T."/>
            <person name="Peeters S.H."/>
            <person name="Heuer A."/>
            <person name="Rast P."/>
            <person name="Oberbeckmann S."/>
            <person name="Bunk B."/>
            <person name="Jeske O."/>
            <person name="Meyerdierks A."/>
            <person name="Storesund J.E."/>
            <person name="Kallscheuer N."/>
            <person name="Luecker S."/>
            <person name="Lage O.M."/>
            <person name="Pohl T."/>
            <person name="Merkel B.J."/>
            <person name="Hornburger P."/>
            <person name="Mueller R.-W."/>
            <person name="Bruemmer F."/>
            <person name="Labrenz M."/>
            <person name="Spormann A.M."/>
            <person name="Op den Camp H."/>
            <person name="Overmann J."/>
            <person name="Amann R."/>
            <person name="Jetten M.S.M."/>
            <person name="Mascher T."/>
            <person name="Medema M.H."/>
            <person name="Devos D.P."/>
            <person name="Kaster A.-K."/>
            <person name="Ovreas L."/>
            <person name="Rohde M."/>
            <person name="Galperin M.Y."/>
            <person name="Jogler C."/>
        </authorList>
    </citation>
    <scope>NUCLEOTIDE SEQUENCE [LARGE SCALE GENOMIC DNA]</scope>
    <source>
        <strain evidence="2 3">Pr1d</strain>
    </source>
</reference>
<evidence type="ECO:0000313" key="3">
    <source>
        <dbReference type="Proteomes" id="UP000323917"/>
    </source>
</evidence>
<evidence type="ECO:0000256" key="1">
    <source>
        <dbReference type="SAM" id="SignalP"/>
    </source>
</evidence>
<feature type="signal peptide" evidence="1">
    <location>
        <begin position="1"/>
        <end position="29"/>
    </location>
</feature>
<dbReference type="RefSeq" id="WP_148071660.1">
    <property type="nucleotide sequence ID" value="NZ_CP042913.1"/>
</dbReference>
<sequence length="157" mass="17771" precursor="true">MKHTNHPTAFMLAIAILLSSIGLMNQGKATDTATRLVPGKPSATIQDNLVNPVGCRHCRTIPCTCCEPVCCPKRVEDKEEKSCWKVACEYVCVPGFRFPWEKCCGPVCGWVRCVNVLEEHKYECDTCGYEWEVKCVCTRQGNSRHHCKCPRCQRNCR</sequence>
<organism evidence="2 3">
    <name type="scientific">Bythopirellula goksoeyrii</name>
    <dbReference type="NCBI Taxonomy" id="1400387"/>
    <lineage>
        <taxon>Bacteria</taxon>
        <taxon>Pseudomonadati</taxon>
        <taxon>Planctomycetota</taxon>
        <taxon>Planctomycetia</taxon>
        <taxon>Pirellulales</taxon>
        <taxon>Lacipirellulaceae</taxon>
        <taxon>Bythopirellula</taxon>
    </lineage>
</organism>
<dbReference type="Proteomes" id="UP000323917">
    <property type="component" value="Chromosome"/>
</dbReference>
<proteinExistence type="predicted"/>
<dbReference type="OrthoDB" id="289236at2"/>
<gene>
    <name evidence="2" type="ORF">Pr1d_00940</name>
</gene>
<dbReference type="KEGG" id="bgok:Pr1d_00940"/>
<evidence type="ECO:0008006" key="4">
    <source>
        <dbReference type="Google" id="ProtNLM"/>
    </source>
</evidence>
<accession>A0A5B9Q1K5</accession>
<keyword evidence="1" id="KW-0732">Signal</keyword>